<dbReference type="SUPFAM" id="SSF51569">
    <property type="entry name" value="Aldolase"/>
    <property type="match status" value="1"/>
</dbReference>
<comment type="pathway">
    <text evidence="1">Carbohydrate degradation; 2-deoxy-D-ribose 1-phosphate degradation; D-glyceraldehyde 3-phosphate and acetaldehyde from 2-deoxy-alpha-D-ribose 1-phosphate: step 2/2.</text>
</comment>
<dbReference type="Gene3D" id="3.20.20.70">
    <property type="entry name" value="Aldolase class I"/>
    <property type="match status" value="1"/>
</dbReference>
<dbReference type="STRING" id="329046.A0A1Y2C214"/>
<dbReference type="SMART" id="SM01133">
    <property type="entry name" value="DeoC"/>
    <property type="match status" value="1"/>
</dbReference>
<dbReference type="PANTHER" id="PTHR10889:SF3">
    <property type="entry name" value="DEOXYRIBOSE-PHOSPHATE ALDOLASE"/>
    <property type="match status" value="1"/>
</dbReference>
<evidence type="ECO:0000256" key="6">
    <source>
        <dbReference type="ARBA" id="ARBA00031814"/>
    </source>
</evidence>
<evidence type="ECO:0000256" key="3">
    <source>
        <dbReference type="ARBA" id="ARBA00012515"/>
    </source>
</evidence>
<dbReference type="Proteomes" id="UP000193642">
    <property type="component" value="Unassembled WGS sequence"/>
</dbReference>
<dbReference type="InterPro" id="IPR011343">
    <property type="entry name" value="DeoC"/>
</dbReference>
<dbReference type="GO" id="GO:0016052">
    <property type="term" value="P:carbohydrate catabolic process"/>
    <property type="evidence" value="ECO:0007669"/>
    <property type="project" value="TreeGrafter"/>
</dbReference>
<dbReference type="OrthoDB" id="70823at2759"/>
<evidence type="ECO:0000256" key="5">
    <source>
        <dbReference type="ARBA" id="ARBA00023270"/>
    </source>
</evidence>
<organism evidence="9 10">
    <name type="scientific">Rhizoclosmatium globosum</name>
    <dbReference type="NCBI Taxonomy" id="329046"/>
    <lineage>
        <taxon>Eukaryota</taxon>
        <taxon>Fungi</taxon>
        <taxon>Fungi incertae sedis</taxon>
        <taxon>Chytridiomycota</taxon>
        <taxon>Chytridiomycota incertae sedis</taxon>
        <taxon>Chytridiomycetes</taxon>
        <taxon>Chytridiales</taxon>
        <taxon>Chytriomycetaceae</taxon>
        <taxon>Rhizoclosmatium</taxon>
    </lineage>
</organism>
<sequence>MSHQPSWIAHVDLTSLDRTKESTASITTLAHTASRLNTACVCVYSERIVEAKSAGPSIAVATVVNFPDGSDSQSAVVAETVKAVESGATEIDVVWNYKAYKDGDVDAAVAPVEWVAQAVKDKSNVQIKVILESGAIEPSTLRKACDLVLAHFDDAQRVYYLKTSTGKNGFEGATIESATTILEA</sequence>
<comment type="similarity">
    <text evidence="2">Belongs to the DeoC/FbaB aldolase family. DeoC type 2 subfamily.</text>
</comment>
<keyword evidence="5" id="KW-0704">Schiff base</keyword>
<evidence type="ECO:0000313" key="10">
    <source>
        <dbReference type="Proteomes" id="UP000193642"/>
    </source>
</evidence>
<evidence type="ECO:0000256" key="8">
    <source>
        <dbReference type="ARBA" id="ARBA00048791"/>
    </source>
</evidence>
<keyword evidence="4" id="KW-0456">Lyase</keyword>
<dbReference type="AlphaFoldDB" id="A0A1Y2C214"/>
<dbReference type="Pfam" id="PF01791">
    <property type="entry name" value="DeoC"/>
    <property type="match status" value="1"/>
</dbReference>
<protein>
    <recommendedName>
        <fullName evidence="3">deoxyribose-phosphate aldolase</fullName>
        <ecNumber evidence="3">4.1.2.4</ecNumber>
    </recommendedName>
    <alternativeName>
        <fullName evidence="7">2-deoxy-D-ribose 5-phosphate aldolase</fullName>
    </alternativeName>
    <alternativeName>
        <fullName evidence="6">Phosphodeoxyriboaldolase</fullName>
    </alternativeName>
</protein>
<dbReference type="GO" id="GO:0009264">
    <property type="term" value="P:deoxyribonucleotide catabolic process"/>
    <property type="evidence" value="ECO:0007669"/>
    <property type="project" value="InterPro"/>
</dbReference>
<dbReference type="GO" id="GO:0005737">
    <property type="term" value="C:cytoplasm"/>
    <property type="evidence" value="ECO:0007669"/>
    <property type="project" value="InterPro"/>
</dbReference>
<dbReference type="GO" id="GO:0046386">
    <property type="term" value="P:deoxyribose phosphate catabolic process"/>
    <property type="evidence" value="ECO:0007669"/>
    <property type="project" value="UniProtKB-UniPathway"/>
</dbReference>
<dbReference type="NCBIfam" id="TIGR00126">
    <property type="entry name" value="deoC"/>
    <property type="match status" value="1"/>
</dbReference>
<name>A0A1Y2C214_9FUNG</name>
<dbReference type="InterPro" id="IPR002915">
    <property type="entry name" value="DeoC/FbaB/LacD_aldolase"/>
</dbReference>
<dbReference type="EC" id="4.1.2.4" evidence="3"/>
<dbReference type="UniPathway" id="UPA00002">
    <property type="reaction ID" value="UER00468"/>
</dbReference>
<comment type="caution">
    <text evidence="9">The sequence shown here is derived from an EMBL/GenBank/DDBJ whole genome shotgun (WGS) entry which is preliminary data.</text>
</comment>
<accession>A0A1Y2C214</accession>
<comment type="catalytic activity">
    <reaction evidence="8">
        <text>2-deoxy-D-ribose 5-phosphate = D-glyceraldehyde 3-phosphate + acetaldehyde</text>
        <dbReference type="Rhea" id="RHEA:12821"/>
        <dbReference type="ChEBI" id="CHEBI:15343"/>
        <dbReference type="ChEBI" id="CHEBI:59776"/>
        <dbReference type="ChEBI" id="CHEBI:62877"/>
        <dbReference type="EC" id="4.1.2.4"/>
    </reaction>
</comment>
<evidence type="ECO:0000313" key="9">
    <source>
        <dbReference type="EMBL" id="ORY41078.1"/>
    </source>
</evidence>
<dbReference type="GO" id="GO:0004139">
    <property type="term" value="F:deoxyribose-phosphate aldolase activity"/>
    <property type="evidence" value="ECO:0007669"/>
    <property type="project" value="UniProtKB-EC"/>
</dbReference>
<dbReference type="EMBL" id="MCGO01000033">
    <property type="protein sequence ID" value="ORY41078.1"/>
    <property type="molecule type" value="Genomic_DNA"/>
</dbReference>
<evidence type="ECO:0000256" key="4">
    <source>
        <dbReference type="ARBA" id="ARBA00023239"/>
    </source>
</evidence>
<evidence type="ECO:0000256" key="7">
    <source>
        <dbReference type="ARBA" id="ARBA00032755"/>
    </source>
</evidence>
<keyword evidence="10" id="KW-1185">Reference proteome</keyword>
<gene>
    <name evidence="9" type="ORF">BCR33DRAFT_352821</name>
</gene>
<dbReference type="PANTHER" id="PTHR10889">
    <property type="entry name" value="DEOXYRIBOSE-PHOSPHATE ALDOLASE"/>
    <property type="match status" value="1"/>
</dbReference>
<dbReference type="InterPro" id="IPR013785">
    <property type="entry name" value="Aldolase_TIM"/>
</dbReference>
<proteinExistence type="inferred from homology"/>
<reference evidence="9 10" key="1">
    <citation type="submission" date="2016-07" db="EMBL/GenBank/DDBJ databases">
        <title>Pervasive Adenine N6-methylation of Active Genes in Fungi.</title>
        <authorList>
            <consortium name="DOE Joint Genome Institute"/>
            <person name="Mondo S.J."/>
            <person name="Dannebaum R.O."/>
            <person name="Kuo R.C."/>
            <person name="Labutti K."/>
            <person name="Haridas S."/>
            <person name="Kuo A."/>
            <person name="Salamov A."/>
            <person name="Ahrendt S.R."/>
            <person name="Lipzen A."/>
            <person name="Sullivan W."/>
            <person name="Andreopoulos W.B."/>
            <person name="Clum A."/>
            <person name="Lindquist E."/>
            <person name="Daum C."/>
            <person name="Ramamoorthy G.K."/>
            <person name="Gryganskyi A."/>
            <person name="Culley D."/>
            <person name="Magnuson J.K."/>
            <person name="James T.Y."/>
            <person name="O'Malley M.A."/>
            <person name="Stajich J.E."/>
            <person name="Spatafora J.W."/>
            <person name="Visel A."/>
            <person name="Grigoriev I.V."/>
        </authorList>
    </citation>
    <scope>NUCLEOTIDE SEQUENCE [LARGE SCALE GENOMIC DNA]</scope>
    <source>
        <strain evidence="9 10">JEL800</strain>
    </source>
</reference>
<evidence type="ECO:0000256" key="2">
    <source>
        <dbReference type="ARBA" id="ARBA00009473"/>
    </source>
</evidence>
<evidence type="ECO:0000256" key="1">
    <source>
        <dbReference type="ARBA" id="ARBA00004816"/>
    </source>
</evidence>